<evidence type="ECO:0000313" key="3">
    <source>
        <dbReference type="EMBL" id="CBY83756.1"/>
    </source>
</evidence>
<dbReference type="GO" id="GO:0000150">
    <property type="term" value="F:DNA strand exchange activity"/>
    <property type="evidence" value="ECO:0007669"/>
    <property type="project" value="InterPro"/>
</dbReference>
<dbReference type="PROSITE" id="PS51736">
    <property type="entry name" value="RECOMBINASES_3"/>
    <property type="match status" value="1"/>
</dbReference>
<evidence type="ECO:0000259" key="2">
    <source>
        <dbReference type="PROSITE" id="PS51736"/>
    </source>
</evidence>
<gene>
    <name evidence="3" type="ordered locus">Hfelis_16720</name>
</gene>
<dbReference type="eggNOG" id="COG1961">
    <property type="taxonomic scope" value="Bacteria"/>
</dbReference>
<dbReference type="GO" id="GO:0003677">
    <property type="term" value="F:DNA binding"/>
    <property type="evidence" value="ECO:0007669"/>
    <property type="project" value="InterPro"/>
</dbReference>
<proteinExistence type="predicted"/>
<sequence length="94" mass="10668">MHEIINLLLELDKLGIKFVFIRQPELSNCNNATSKLLLAIYAYLAEAERELISERTKAGLQALKAKGKKLGWQKDGYANTPIRPTPRLHPRVAR</sequence>
<dbReference type="InterPro" id="IPR036162">
    <property type="entry name" value="Resolvase-like_N_sf"/>
</dbReference>
<dbReference type="InterPro" id="IPR006119">
    <property type="entry name" value="Resolv_N"/>
</dbReference>
<organism evidence="3 4">
    <name type="scientific">Helicobacter felis (strain ATCC 49179 / CCUG 28539 / NCTC 12436 / CS1)</name>
    <dbReference type="NCBI Taxonomy" id="936155"/>
    <lineage>
        <taxon>Bacteria</taxon>
        <taxon>Pseudomonadati</taxon>
        <taxon>Campylobacterota</taxon>
        <taxon>Epsilonproteobacteria</taxon>
        <taxon>Campylobacterales</taxon>
        <taxon>Helicobacteraceae</taxon>
        <taxon>Helicobacter</taxon>
    </lineage>
</organism>
<dbReference type="Gene3D" id="3.40.50.1390">
    <property type="entry name" value="Resolvase, N-terminal catalytic domain"/>
    <property type="match status" value="1"/>
</dbReference>
<feature type="region of interest" description="Disordered" evidence="1">
    <location>
        <begin position="75"/>
        <end position="94"/>
    </location>
</feature>
<dbReference type="EMBL" id="FQ670179">
    <property type="protein sequence ID" value="CBY83756.1"/>
    <property type="molecule type" value="Genomic_DNA"/>
</dbReference>
<evidence type="ECO:0000256" key="1">
    <source>
        <dbReference type="SAM" id="MobiDB-lite"/>
    </source>
</evidence>
<accession>E7ABQ1</accession>
<dbReference type="KEGG" id="hfe:HFELIS_16720"/>
<keyword evidence="4" id="KW-1185">Reference proteome</keyword>
<reference evidence="3 4" key="1">
    <citation type="journal article" date="2011" name="Genome Biol. Evol.">
        <title>Comparative whole genome sequence analysis of the carcinogenic bacterial model pathogen Helicobacter felis.</title>
        <authorList>
            <person name="Arnold I.C."/>
            <person name="Zigova Z."/>
            <person name="Holden M."/>
            <person name="Lawley T.D."/>
            <person name="Rad R."/>
            <person name="Dougan G."/>
            <person name="Falkow S."/>
            <person name="Bentley S.D."/>
            <person name="Muller A."/>
        </authorList>
    </citation>
    <scope>NUCLEOTIDE SEQUENCE [LARGE SCALE GENOMIC DNA]</scope>
    <source>
        <strain evidence="4">ATCC 49179 / CCUG 28539 / NCTC 12436 / CS1</strain>
    </source>
</reference>
<name>E7ABQ1_HELFC</name>
<dbReference type="AlphaFoldDB" id="E7ABQ1"/>
<evidence type="ECO:0000313" key="4">
    <source>
        <dbReference type="Proteomes" id="UP000007934"/>
    </source>
</evidence>
<feature type="domain" description="Resolvase/invertase-type recombinase catalytic" evidence="2">
    <location>
        <begin position="1"/>
        <end position="67"/>
    </location>
</feature>
<dbReference type="SUPFAM" id="SSF53041">
    <property type="entry name" value="Resolvase-like"/>
    <property type="match status" value="1"/>
</dbReference>
<dbReference type="Pfam" id="PF00239">
    <property type="entry name" value="Resolvase"/>
    <property type="match status" value="1"/>
</dbReference>
<dbReference type="HOGENOM" id="CLU_2398500_0_0_7"/>
<protein>
    <submittedName>
        <fullName evidence="3">Site-specific recombinase, resolvase family</fullName>
    </submittedName>
</protein>
<dbReference type="Proteomes" id="UP000007934">
    <property type="component" value="Chromosome"/>
</dbReference>
<dbReference type="STRING" id="936155.HFELIS_16720"/>